<evidence type="ECO:0000313" key="2">
    <source>
        <dbReference type="EMBL" id="ASK27622.1"/>
    </source>
</evidence>
<dbReference type="Pfam" id="PF01863">
    <property type="entry name" value="YgjP-like"/>
    <property type="match status" value="1"/>
</dbReference>
<evidence type="ECO:0000259" key="1">
    <source>
        <dbReference type="Pfam" id="PF01863"/>
    </source>
</evidence>
<protein>
    <recommendedName>
        <fullName evidence="1">YgjP-like metallopeptidase domain-containing protein</fullName>
    </recommendedName>
</protein>
<dbReference type="AlphaFoldDB" id="A0A220S2F7"/>
<dbReference type="Proteomes" id="UP000198238">
    <property type="component" value="Chromosome"/>
</dbReference>
<gene>
    <name evidence="2" type="ORF">BG910_07590</name>
</gene>
<dbReference type="KEGG" id="nei:BG910_07590"/>
<keyword evidence="3" id="KW-1185">Reference proteome</keyword>
<sequence length="229" mass="25921">MAHYPHTLSDGLEIRIALKRSAKKNLILRPINAHEISINIPPFLSESRLKKWLDENETLLRKTLARKPAAPDPHEKPGSIWYRGVQTALGEHGAQTIALMPSEILLPQKDWDAQKNHLRHFLTERAAEYLLPRLLRHADAMNLAPTAVGLSNAKTFWGVCRAKTGIRLNWRLIGAPEAVADYVCIHELCHLPHPDHSPRFWAMVHRHTPNTDEAKRWLKANGGALFVLG</sequence>
<dbReference type="CDD" id="cd07344">
    <property type="entry name" value="M48_yhfN_like"/>
    <property type="match status" value="1"/>
</dbReference>
<feature type="domain" description="YgjP-like metallopeptidase" evidence="1">
    <location>
        <begin position="24"/>
        <end position="220"/>
    </location>
</feature>
<organism evidence="2 3">
    <name type="scientific">Neisseria chenwenguii</name>
    <dbReference type="NCBI Taxonomy" id="1853278"/>
    <lineage>
        <taxon>Bacteria</taxon>
        <taxon>Pseudomonadati</taxon>
        <taxon>Pseudomonadota</taxon>
        <taxon>Betaproteobacteria</taxon>
        <taxon>Neisseriales</taxon>
        <taxon>Neisseriaceae</taxon>
        <taxon>Neisseria</taxon>
    </lineage>
</organism>
<dbReference type="RefSeq" id="WP_089036323.1">
    <property type="nucleotide sequence ID" value="NZ_CP022278.1"/>
</dbReference>
<evidence type="ECO:0000313" key="3">
    <source>
        <dbReference type="Proteomes" id="UP000198238"/>
    </source>
</evidence>
<reference evidence="2 3" key="1">
    <citation type="submission" date="2017-06" db="EMBL/GenBank/DDBJ databases">
        <title>Neisseria chenwenguii sp. nov., isolated from the intestinal contents of Tibetan Plateau Pika in Yushu, Qinghai Province, China.</title>
        <authorList>
            <person name="Zhang G."/>
        </authorList>
    </citation>
    <scope>NUCLEOTIDE SEQUENCE [LARGE SCALE GENOMIC DNA]</scope>
    <source>
        <strain evidence="2 3">10023</strain>
    </source>
</reference>
<name>A0A220S2F7_9NEIS</name>
<dbReference type="PANTHER" id="PTHR30399">
    <property type="entry name" value="UNCHARACTERIZED PROTEIN YGJP"/>
    <property type="match status" value="1"/>
</dbReference>
<accession>A0A220S2F7</accession>
<dbReference type="Gene3D" id="3.30.2010.10">
    <property type="entry name" value="Metalloproteases ('zincins'), catalytic domain"/>
    <property type="match status" value="1"/>
</dbReference>
<dbReference type="EMBL" id="CP022278">
    <property type="protein sequence ID" value="ASK27622.1"/>
    <property type="molecule type" value="Genomic_DNA"/>
</dbReference>
<proteinExistence type="predicted"/>
<dbReference type="PANTHER" id="PTHR30399:SF1">
    <property type="entry name" value="UTP PYROPHOSPHATASE"/>
    <property type="match status" value="1"/>
</dbReference>
<dbReference type="InterPro" id="IPR002725">
    <property type="entry name" value="YgjP-like_metallopeptidase"/>
</dbReference>
<dbReference type="InterPro" id="IPR053136">
    <property type="entry name" value="UTP_pyrophosphatase-like"/>
</dbReference>